<evidence type="ECO:0008006" key="3">
    <source>
        <dbReference type="Google" id="ProtNLM"/>
    </source>
</evidence>
<keyword evidence="2" id="KW-1185">Reference proteome</keyword>
<evidence type="ECO:0000313" key="2">
    <source>
        <dbReference type="Proteomes" id="UP001162131"/>
    </source>
</evidence>
<protein>
    <recommendedName>
        <fullName evidence="3">Maturase K</fullName>
    </recommendedName>
</protein>
<sequence length="88" mass="10251">MKSLRPKVFCKALCLWSQCCLEIWRFPHVLSTKRLKESSIAELIQAFSGECLKEIADITSFLTSARKEVIWHQVSPKLAVRWIRAEIF</sequence>
<comment type="caution">
    <text evidence="1">The sequence shown here is derived from an EMBL/GenBank/DDBJ whole genome shotgun (WGS) entry which is preliminary data.</text>
</comment>
<dbReference type="AlphaFoldDB" id="A0AAU9J0Z9"/>
<accession>A0AAU9J0Z9</accession>
<proteinExistence type="predicted"/>
<evidence type="ECO:0000313" key="1">
    <source>
        <dbReference type="EMBL" id="CAG9319410.1"/>
    </source>
</evidence>
<reference evidence="1" key="1">
    <citation type="submission" date="2021-09" db="EMBL/GenBank/DDBJ databases">
        <authorList>
            <consortium name="AG Swart"/>
            <person name="Singh M."/>
            <person name="Singh A."/>
            <person name="Seah K."/>
            <person name="Emmerich C."/>
        </authorList>
    </citation>
    <scope>NUCLEOTIDE SEQUENCE</scope>
    <source>
        <strain evidence="1">ATCC30299</strain>
    </source>
</reference>
<name>A0AAU9J0Z9_9CILI</name>
<dbReference type="EMBL" id="CAJZBQ010000023">
    <property type="protein sequence ID" value="CAG9319410.1"/>
    <property type="molecule type" value="Genomic_DNA"/>
</dbReference>
<gene>
    <name evidence="1" type="ORF">BSTOLATCC_MIC23967</name>
</gene>
<organism evidence="1 2">
    <name type="scientific">Blepharisma stoltei</name>
    <dbReference type="NCBI Taxonomy" id="1481888"/>
    <lineage>
        <taxon>Eukaryota</taxon>
        <taxon>Sar</taxon>
        <taxon>Alveolata</taxon>
        <taxon>Ciliophora</taxon>
        <taxon>Postciliodesmatophora</taxon>
        <taxon>Heterotrichea</taxon>
        <taxon>Heterotrichida</taxon>
        <taxon>Blepharismidae</taxon>
        <taxon>Blepharisma</taxon>
    </lineage>
</organism>
<dbReference type="Proteomes" id="UP001162131">
    <property type="component" value="Unassembled WGS sequence"/>
</dbReference>